<protein>
    <submittedName>
        <fullName evidence="1">Uncharacterized protein</fullName>
    </submittedName>
</protein>
<organism evidence="1 2">
    <name type="scientific">Agrobacterium tumefaciens</name>
    <dbReference type="NCBI Taxonomy" id="358"/>
    <lineage>
        <taxon>Bacteria</taxon>
        <taxon>Pseudomonadati</taxon>
        <taxon>Pseudomonadota</taxon>
        <taxon>Alphaproteobacteria</taxon>
        <taxon>Hyphomicrobiales</taxon>
        <taxon>Rhizobiaceae</taxon>
        <taxon>Rhizobium/Agrobacterium group</taxon>
        <taxon>Agrobacterium</taxon>
        <taxon>Agrobacterium tumefaciens complex</taxon>
    </lineage>
</organism>
<proteinExistence type="predicted"/>
<dbReference type="Proteomes" id="UP000317023">
    <property type="component" value="Unassembled WGS sequence"/>
</dbReference>
<accession>A0A546XS90</accession>
<dbReference type="AlphaFoldDB" id="A0A546XS90"/>
<gene>
    <name evidence="1" type="ORF">EXN61_22445</name>
</gene>
<name>A0A546XS90_AGRTU</name>
<evidence type="ECO:0000313" key="1">
    <source>
        <dbReference type="EMBL" id="TRB03609.1"/>
    </source>
</evidence>
<reference evidence="1 2" key="1">
    <citation type="journal article" date="2019" name="Appl. Microbiol. Biotechnol.">
        <title>Differential efficiency of wild type rhizogenic strains for rol gene transformation of plants.</title>
        <authorList>
            <person name="Desmet S."/>
            <person name="De Keyser E."/>
            <person name="Van Vaerenbergh J."/>
            <person name="Baeyen S."/>
            <person name="Van Huylenbroeck J."/>
            <person name="Geelen D."/>
            <person name="Dhooghe E."/>
        </authorList>
    </citation>
    <scope>NUCLEOTIDE SEQUENCE [LARGE SCALE GENOMIC DNA]</scope>
    <source>
        <strain evidence="1 2">MAFF210266</strain>
    </source>
</reference>
<evidence type="ECO:0000313" key="2">
    <source>
        <dbReference type="Proteomes" id="UP000317023"/>
    </source>
</evidence>
<dbReference type="EMBL" id="SGOE01000008">
    <property type="protein sequence ID" value="TRB03609.1"/>
    <property type="molecule type" value="Genomic_DNA"/>
</dbReference>
<comment type="caution">
    <text evidence="1">The sequence shown here is derived from an EMBL/GenBank/DDBJ whole genome shotgun (WGS) entry which is preliminary data.</text>
</comment>
<sequence>MQKVKTGLDSGFKQVIREFCPAFLFDADRQTVRRRYIAGNYAYICFTEKLGQLPRKTTGGALESAAGKTQCVRKIATRRGSALQYSASIGYMPGRVREVRRNAEM</sequence>